<name>A0AAE8VY98_9ACTN</name>
<dbReference type="CDD" id="cd00610">
    <property type="entry name" value="OAT_like"/>
    <property type="match status" value="1"/>
</dbReference>
<comment type="similarity">
    <text evidence="2 9">Belongs to the class-III pyridoxal-phosphate-dependent aminotransferase family.</text>
</comment>
<sequence length="424" mass="46549">MPRSDKVLETLQRHVLVDGLDLVVDLERSHGSTLVDARSGIEYLDLVTFFGSLPLGMNHPAMVQDTNFMTDLARAALHKVANTGFYTVEYAHFIETFTRVLGDPDLPRMFFIDGGALAVENALKVAFDWKAQRVGAGDGQELKVMHVTGAFHGCSGYTMSLTNIGDSKVTDLYPQWEWPRISLPDPDSAAEVLRAARDIFERQGSEIACFIAEPILGSGGDVHLSGEFLTGMQRLCQEHDALFVLDEVQTGCGSSGTPWVYQQLGLEPDIVAFGKRTQVCGIMAGRRVGLVPDNALVVSARLGSTWGGNLADMVRTTRVLEIMENEFLIQGAGEKGKHLLTQLQALSERFPELLTNARGRGLICAFDLPSGEVREKFLERLYTEEHTLLRASGAQSIRLRPSLAVTKSELDRGVQAISRVLKSM</sequence>
<evidence type="ECO:0000256" key="3">
    <source>
        <dbReference type="ARBA" id="ARBA00013071"/>
    </source>
</evidence>
<evidence type="ECO:0000256" key="5">
    <source>
        <dbReference type="ARBA" id="ARBA00022679"/>
    </source>
</evidence>
<dbReference type="InterPro" id="IPR005814">
    <property type="entry name" value="Aminotrans_3"/>
</dbReference>
<dbReference type="Pfam" id="PF00202">
    <property type="entry name" value="Aminotran_3"/>
    <property type="match status" value="1"/>
</dbReference>
<keyword evidence="5 10" id="KW-0808">Transferase</keyword>
<dbReference type="NCBIfam" id="TIGR03251">
    <property type="entry name" value="LAT_fam"/>
    <property type="match status" value="1"/>
</dbReference>
<dbReference type="EMBL" id="SPAZ01000239">
    <property type="protein sequence ID" value="TQE26258.1"/>
    <property type="molecule type" value="Genomic_DNA"/>
</dbReference>
<dbReference type="InterPro" id="IPR015424">
    <property type="entry name" value="PyrdxlP-dep_Trfase"/>
</dbReference>
<evidence type="ECO:0000313" key="10">
    <source>
        <dbReference type="EMBL" id="TQE26258.1"/>
    </source>
</evidence>
<dbReference type="InterPro" id="IPR015421">
    <property type="entry name" value="PyrdxlP-dep_Trfase_major"/>
</dbReference>
<dbReference type="AlphaFoldDB" id="A0AAE8VY98"/>
<dbReference type="Proteomes" id="UP000318720">
    <property type="component" value="Unassembled WGS sequence"/>
</dbReference>
<organism evidence="10 11">
    <name type="scientific">Streptomyces ipomoeae</name>
    <dbReference type="NCBI Taxonomy" id="103232"/>
    <lineage>
        <taxon>Bacteria</taxon>
        <taxon>Bacillati</taxon>
        <taxon>Actinomycetota</taxon>
        <taxon>Actinomycetes</taxon>
        <taxon>Kitasatosporales</taxon>
        <taxon>Streptomycetaceae</taxon>
        <taxon>Streptomyces</taxon>
    </lineage>
</organism>
<evidence type="ECO:0000313" key="11">
    <source>
        <dbReference type="Proteomes" id="UP000318720"/>
    </source>
</evidence>
<dbReference type="SUPFAM" id="SSF53383">
    <property type="entry name" value="PLP-dependent transferases"/>
    <property type="match status" value="1"/>
</dbReference>
<dbReference type="InterPro" id="IPR015422">
    <property type="entry name" value="PyrdxlP-dep_Trfase_small"/>
</dbReference>
<dbReference type="GO" id="GO:0030170">
    <property type="term" value="F:pyridoxal phosphate binding"/>
    <property type="evidence" value="ECO:0007669"/>
    <property type="project" value="InterPro"/>
</dbReference>
<evidence type="ECO:0000256" key="9">
    <source>
        <dbReference type="RuleBase" id="RU003560"/>
    </source>
</evidence>
<dbReference type="GO" id="GO:0045484">
    <property type="term" value="F:L-lysine 6-transaminase activity"/>
    <property type="evidence" value="ECO:0007669"/>
    <property type="project" value="UniProtKB-EC"/>
</dbReference>
<dbReference type="RefSeq" id="WP_141584466.1">
    <property type="nucleotide sequence ID" value="NZ_SPAZ01000239.1"/>
</dbReference>
<accession>A0AAE8VY98</accession>
<evidence type="ECO:0000256" key="6">
    <source>
        <dbReference type="ARBA" id="ARBA00022898"/>
    </source>
</evidence>
<dbReference type="InterPro" id="IPR017657">
    <property type="entry name" value="L-lysine_6-transaminase"/>
</dbReference>
<evidence type="ECO:0000256" key="4">
    <source>
        <dbReference type="ARBA" id="ARBA00022576"/>
    </source>
</evidence>
<dbReference type="GO" id="GO:0017000">
    <property type="term" value="P:antibiotic biosynthetic process"/>
    <property type="evidence" value="ECO:0007669"/>
    <property type="project" value="InterPro"/>
</dbReference>
<dbReference type="Gene3D" id="3.40.640.10">
    <property type="entry name" value="Type I PLP-dependent aspartate aminotransferase-like (Major domain)"/>
    <property type="match status" value="1"/>
</dbReference>
<evidence type="ECO:0000256" key="1">
    <source>
        <dbReference type="ARBA" id="ARBA00001933"/>
    </source>
</evidence>
<keyword evidence="4 10" id="KW-0032">Aminotransferase</keyword>
<keyword evidence="6 9" id="KW-0663">Pyridoxal phosphate</keyword>
<gene>
    <name evidence="10" type="ORF">Sipo8835_29970</name>
</gene>
<evidence type="ECO:0000256" key="8">
    <source>
        <dbReference type="ARBA" id="ARBA00050040"/>
    </source>
</evidence>
<proteinExistence type="inferred from homology"/>
<dbReference type="GO" id="GO:0009450">
    <property type="term" value="P:gamma-aminobutyric acid catabolic process"/>
    <property type="evidence" value="ECO:0007669"/>
    <property type="project" value="TreeGrafter"/>
</dbReference>
<protein>
    <recommendedName>
        <fullName evidence="8">L-lysine-epsilon aminotransferase</fullName>
        <ecNumber evidence="3">2.6.1.36</ecNumber>
    </recommendedName>
    <alternativeName>
        <fullName evidence="7">Lysine 6-aminotransferase</fullName>
    </alternativeName>
</protein>
<evidence type="ECO:0000256" key="2">
    <source>
        <dbReference type="ARBA" id="ARBA00008954"/>
    </source>
</evidence>
<dbReference type="Gene3D" id="3.90.1150.10">
    <property type="entry name" value="Aspartate Aminotransferase, domain 1"/>
    <property type="match status" value="1"/>
</dbReference>
<reference evidence="10 11" key="1">
    <citation type="submission" date="2019-03" db="EMBL/GenBank/DDBJ databases">
        <title>Comparative genomic analyses of the sweetpotato soil rot pathogen, Streptomyces ipomoeae.</title>
        <authorList>
            <person name="Ruschel Soares N."/>
            <person name="Badger J.H."/>
            <person name="Huguet-Tapia J.C."/>
            <person name="Clark C.A."/>
            <person name="Pettis G.S."/>
        </authorList>
    </citation>
    <scope>NUCLEOTIDE SEQUENCE [LARGE SCALE GENOMIC DNA]</scope>
    <source>
        <strain evidence="10 11">88-35</strain>
    </source>
</reference>
<dbReference type="PANTHER" id="PTHR43206:SF2">
    <property type="entry name" value="4-AMINOBUTYRATE AMINOTRANSFERASE GABT"/>
    <property type="match status" value="1"/>
</dbReference>
<comment type="cofactor">
    <cofactor evidence="1">
        <name>pyridoxal 5'-phosphate</name>
        <dbReference type="ChEBI" id="CHEBI:597326"/>
    </cofactor>
</comment>
<evidence type="ECO:0000256" key="7">
    <source>
        <dbReference type="ARBA" id="ARBA00030921"/>
    </source>
</evidence>
<comment type="caution">
    <text evidence="10">The sequence shown here is derived from an EMBL/GenBank/DDBJ whole genome shotgun (WGS) entry which is preliminary data.</text>
</comment>
<dbReference type="EC" id="2.6.1.36" evidence="3"/>
<dbReference type="PIRSF" id="PIRSF000521">
    <property type="entry name" value="Transaminase_4ab_Lys_Orn"/>
    <property type="match status" value="1"/>
</dbReference>
<dbReference type="PANTHER" id="PTHR43206">
    <property type="entry name" value="AMINOTRANSFERASE"/>
    <property type="match status" value="1"/>
</dbReference>